<dbReference type="Pfam" id="PF05402">
    <property type="entry name" value="PqqD"/>
    <property type="match status" value="1"/>
</dbReference>
<accession>A0A9D2R8G7</accession>
<reference evidence="1" key="1">
    <citation type="journal article" date="2021" name="PeerJ">
        <title>Extensive microbial diversity within the chicken gut microbiome revealed by metagenomics and culture.</title>
        <authorList>
            <person name="Gilroy R."/>
            <person name="Ravi A."/>
            <person name="Getino M."/>
            <person name="Pursley I."/>
            <person name="Horton D.L."/>
            <person name="Alikhan N.F."/>
            <person name="Baker D."/>
            <person name="Gharbi K."/>
            <person name="Hall N."/>
            <person name="Watson M."/>
            <person name="Adriaenssens E.M."/>
            <person name="Foster-Nyarko E."/>
            <person name="Jarju S."/>
            <person name="Secka A."/>
            <person name="Antonio M."/>
            <person name="Oren A."/>
            <person name="Chaudhuri R.R."/>
            <person name="La Ragione R."/>
            <person name="Hildebrand F."/>
            <person name="Pallen M.J."/>
        </authorList>
    </citation>
    <scope>NUCLEOTIDE SEQUENCE</scope>
    <source>
        <strain evidence="1">ChiW19-6364</strain>
    </source>
</reference>
<dbReference type="InterPro" id="IPR008792">
    <property type="entry name" value="PQQD"/>
</dbReference>
<dbReference type="EMBL" id="DWUX01000129">
    <property type="protein sequence ID" value="HJD39757.1"/>
    <property type="molecule type" value="Genomic_DNA"/>
</dbReference>
<sequence>MKKIKVHPGVVLLSVCDEYLLISTLEARKDLPYIQQINSAAAYYWKLLEQDTDIKIIVDKAAEKFNMPKIKALITVNNFINKLAETGYVTVQDVEEPK</sequence>
<name>A0A9D2R8G7_9FIRM</name>
<organism evidence="1 2">
    <name type="scientific">Candidatus Blautia stercoripullorum</name>
    <dbReference type="NCBI Taxonomy" id="2838502"/>
    <lineage>
        <taxon>Bacteria</taxon>
        <taxon>Bacillati</taxon>
        <taxon>Bacillota</taxon>
        <taxon>Clostridia</taxon>
        <taxon>Lachnospirales</taxon>
        <taxon>Lachnospiraceae</taxon>
        <taxon>Blautia</taxon>
    </lineage>
</organism>
<gene>
    <name evidence="1" type="ORF">H9913_06980</name>
</gene>
<evidence type="ECO:0000313" key="2">
    <source>
        <dbReference type="Proteomes" id="UP000823850"/>
    </source>
</evidence>
<evidence type="ECO:0000313" key="1">
    <source>
        <dbReference type="EMBL" id="HJD39757.1"/>
    </source>
</evidence>
<protein>
    <submittedName>
        <fullName evidence="1">PqqD family protein</fullName>
    </submittedName>
</protein>
<comment type="caution">
    <text evidence="1">The sequence shown here is derived from an EMBL/GenBank/DDBJ whole genome shotgun (WGS) entry which is preliminary data.</text>
</comment>
<dbReference type="AlphaFoldDB" id="A0A9D2R8G7"/>
<proteinExistence type="predicted"/>
<dbReference type="Proteomes" id="UP000823850">
    <property type="component" value="Unassembled WGS sequence"/>
</dbReference>
<reference evidence="1" key="2">
    <citation type="submission" date="2021-04" db="EMBL/GenBank/DDBJ databases">
        <authorList>
            <person name="Gilroy R."/>
        </authorList>
    </citation>
    <scope>NUCLEOTIDE SEQUENCE</scope>
    <source>
        <strain evidence="1">ChiW19-6364</strain>
    </source>
</reference>